<evidence type="ECO:0000313" key="2">
    <source>
        <dbReference type="EMBL" id="TIA92935.1"/>
    </source>
</evidence>
<comment type="caution">
    <text evidence="2">The sequence shown here is derived from an EMBL/GenBank/DDBJ whole genome shotgun (WGS) entry which is preliminary data.</text>
</comment>
<dbReference type="OrthoDB" id="21266at2759"/>
<evidence type="ECO:0000313" key="3">
    <source>
        <dbReference type="Proteomes" id="UP000310189"/>
    </source>
</evidence>
<protein>
    <recommendedName>
        <fullName evidence="1">CID domain-containing protein</fullName>
    </recommendedName>
</protein>
<dbReference type="PANTHER" id="PTHR28291">
    <property type="entry name" value="CTD KINASE SUBUNIT GAMMA"/>
    <property type="match status" value="1"/>
</dbReference>
<dbReference type="GO" id="GO:0032786">
    <property type="term" value="P:positive regulation of DNA-templated transcription, elongation"/>
    <property type="evidence" value="ECO:0007669"/>
    <property type="project" value="InterPro"/>
</dbReference>
<dbReference type="InterPro" id="IPR008942">
    <property type="entry name" value="ENTH_VHS"/>
</dbReference>
<dbReference type="InterPro" id="IPR024637">
    <property type="entry name" value="Ctk3_C"/>
</dbReference>
<dbReference type="Pfam" id="PF12350">
    <property type="entry name" value="CTK3_C"/>
    <property type="match status" value="1"/>
</dbReference>
<dbReference type="Gene3D" id="1.25.40.90">
    <property type="match status" value="1"/>
</dbReference>
<dbReference type="InterPro" id="IPR042326">
    <property type="entry name" value="Ctk3"/>
</dbReference>
<dbReference type="Proteomes" id="UP000310189">
    <property type="component" value="Unassembled WGS sequence"/>
</dbReference>
<feature type="domain" description="CID" evidence="1">
    <location>
        <begin position="2"/>
        <end position="148"/>
    </location>
</feature>
<dbReference type="InterPro" id="IPR024638">
    <property type="entry name" value="Ctk3_N"/>
</dbReference>
<dbReference type="GO" id="GO:0070692">
    <property type="term" value="C:CTDK-1 complex"/>
    <property type="evidence" value="ECO:0007669"/>
    <property type="project" value="InterPro"/>
</dbReference>
<accession>A0A4T0FXD7</accession>
<proteinExistence type="predicted"/>
<sequence>MDAFEIRMALVGHLRKLNATLSSVNRVVDHLNVHAECAGDLWKCILQECKKGSLNHKLNILYMLDELITTPSSSPSPSSSSSSTSTSSPYRRFVAEQLPEIVNLVVPEERNGIINWQSTLQILESWKIKHLLDTAMIDEIQRDLEQRRLALQAHQDVSDDTPRMSDKDILRRFEEDRERHKRLREEIWVLPISSMSKEGGMNFVAPSPGQSGRQDYRSNLLTLSSDNDKALDVEFDNVWESTSDYNEDDVEEMLDDLNNLHRAQEE</sequence>
<dbReference type="Pfam" id="PF12243">
    <property type="entry name" value="CTK3"/>
    <property type="match status" value="1"/>
</dbReference>
<reference evidence="2 3" key="1">
    <citation type="submission" date="2019-03" db="EMBL/GenBank/DDBJ databases">
        <title>Sequencing 23 genomes of Wallemia ichthyophaga.</title>
        <authorList>
            <person name="Gostincar C."/>
        </authorList>
    </citation>
    <scope>NUCLEOTIDE SEQUENCE [LARGE SCALE GENOMIC DNA]</scope>
    <source>
        <strain evidence="2 3">EXF-5753</strain>
    </source>
</reference>
<gene>
    <name evidence="2" type="ORF">E3P99_00372</name>
</gene>
<dbReference type="EMBL" id="SPNW01000004">
    <property type="protein sequence ID" value="TIA92935.1"/>
    <property type="molecule type" value="Genomic_DNA"/>
</dbReference>
<dbReference type="AlphaFoldDB" id="A0A4T0FXD7"/>
<dbReference type="GO" id="GO:0045943">
    <property type="term" value="P:positive regulation of transcription by RNA polymerase I"/>
    <property type="evidence" value="ECO:0007669"/>
    <property type="project" value="TreeGrafter"/>
</dbReference>
<organism evidence="2 3">
    <name type="scientific">Wallemia hederae</name>
    <dbReference type="NCBI Taxonomy" id="1540922"/>
    <lineage>
        <taxon>Eukaryota</taxon>
        <taxon>Fungi</taxon>
        <taxon>Dikarya</taxon>
        <taxon>Basidiomycota</taxon>
        <taxon>Wallemiomycotina</taxon>
        <taxon>Wallemiomycetes</taxon>
        <taxon>Wallemiales</taxon>
        <taxon>Wallemiaceae</taxon>
        <taxon>Wallemia</taxon>
    </lineage>
</organism>
<dbReference type="InterPro" id="IPR006569">
    <property type="entry name" value="CID_dom"/>
</dbReference>
<keyword evidence="3" id="KW-1185">Reference proteome</keyword>
<dbReference type="PANTHER" id="PTHR28291:SF1">
    <property type="entry name" value="CTD KINASE SUBUNIT GAMMA"/>
    <property type="match status" value="1"/>
</dbReference>
<evidence type="ECO:0000259" key="1">
    <source>
        <dbReference type="PROSITE" id="PS51391"/>
    </source>
</evidence>
<dbReference type="PROSITE" id="PS51391">
    <property type="entry name" value="CID"/>
    <property type="match status" value="1"/>
</dbReference>
<name>A0A4T0FXD7_9BASI</name>